<dbReference type="Proteomes" id="UP000001026">
    <property type="component" value="Chromosome"/>
</dbReference>
<organism evidence="1 2">
    <name type="scientific">Prochlorococcus marinus subsp. pastoris (strain CCMP1986 / NIES-2087 / MED4)</name>
    <dbReference type="NCBI Taxonomy" id="59919"/>
    <lineage>
        <taxon>Bacteria</taxon>
        <taxon>Bacillati</taxon>
        <taxon>Cyanobacteriota</taxon>
        <taxon>Cyanophyceae</taxon>
        <taxon>Synechococcales</taxon>
        <taxon>Prochlorococcaceae</taxon>
        <taxon>Prochlorococcus</taxon>
    </lineage>
</organism>
<reference evidence="1 2" key="1">
    <citation type="journal article" date="2003" name="Nature">
        <title>Genome divergence in two Prochlorococcus ecotypes reflects oceanic niche differentiation.</title>
        <authorList>
            <person name="Rocap G."/>
            <person name="Larimer F.W."/>
            <person name="Lamerdin J.E."/>
            <person name="Malfatti S."/>
            <person name="Chain P."/>
            <person name="Ahlgren N.A."/>
            <person name="Arellano A."/>
            <person name="Coleman M."/>
            <person name="Hauser L."/>
            <person name="Hess W.R."/>
            <person name="Johnson Z.I."/>
            <person name="Land M.L."/>
            <person name="Lindell D."/>
            <person name="Post A.F."/>
            <person name="Regala W."/>
            <person name="Shah M."/>
            <person name="Shaw S.L."/>
            <person name="Steglich C."/>
            <person name="Sullivan M.B."/>
            <person name="Ting C.S."/>
            <person name="Tolonen A."/>
            <person name="Webb E.A."/>
            <person name="Zinser E.R."/>
            <person name="Chisholm S.W."/>
        </authorList>
    </citation>
    <scope>NUCLEOTIDE SEQUENCE [LARGE SCALE GENOMIC DNA]</scope>
    <source>
        <strain evidence="2">CCMP1986 / NIES-2087 / MED4</strain>
    </source>
</reference>
<dbReference type="EMBL" id="BX548174">
    <property type="protein sequence ID" value="CAE18493.1"/>
    <property type="molecule type" value="Genomic_DNA"/>
</dbReference>
<protein>
    <submittedName>
        <fullName evidence="1">Uncharacterized protein</fullName>
    </submittedName>
</protein>
<name>Q7V3P0_PROMP</name>
<dbReference type="RefSeq" id="WP_011131672.1">
    <property type="nucleotide sequence ID" value="NC_005072.1"/>
</dbReference>
<dbReference type="KEGG" id="pmm:PMM0034"/>
<evidence type="ECO:0000313" key="2">
    <source>
        <dbReference type="Proteomes" id="UP000001026"/>
    </source>
</evidence>
<dbReference type="AlphaFoldDB" id="Q7V3P0"/>
<gene>
    <name evidence="1" type="ordered locus">PMM0034</name>
</gene>
<sequence>MASQISYRGNKNPIKKKLSFFEGGHQLEKLEFALAVAQTKGDEQKSLVLMKKIIELGGNVEEPGT</sequence>
<dbReference type="STRING" id="59919.PMM0034"/>
<proteinExistence type="predicted"/>
<dbReference type="HOGENOM" id="CLU_193599_0_0_3"/>
<accession>Q7V3P0</accession>
<dbReference type="OrthoDB" id="558702at2"/>
<evidence type="ECO:0000313" key="1">
    <source>
        <dbReference type="EMBL" id="CAE18493.1"/>
    </source>
</evidence>